<dbReference type="NCBIfam" id="TIGR01103">
    <property type="entry name" value="fliP"/>
    <property type="match status" value="1"/>
</dbReference>
<evidence type="ECO:0000256" key="7">
    <source>
        <dbReference type="ARBA" id="ARBA00022927"/>
    </source>
</evidence>
<dbReference type="PROSITE" id="PS01061">
    <property type="entry name" value="FLIP_2"/>
    <property type="match status" value="1"/>
</dbReference>
<evidence type="ECO:0000256" key="1">
    <source>
        <dbReference type="ARBA" id="ARBA00006257"/>
    </source>
</evidence>
<dbReference type="GO" id="GO:0009425">
    <property type="term" value="C:bacterial-type flagellum basal body"/>
    <property type="evidence" value="ECO:0007669"/>
    <property type="project" value="UniProtKB-SubCell"/>
</dbReference>
<dbReference type="EMBL" id="PVNS01000009">
    <property type="protein sequence ID" value="PRO65217.1"/>
    <property type="molecule type" value="Genomic_DNA"/>
</dbReference>
<dbReference type="RefSeq" id="WP_105959417.1">
    <property type="nucleotide sequence ID" value="NZ_PVNS01000009.1"/>
</dbReference>
<dbReference type="PANTHER" id="PTHR30587">
    <property type="entry name" value="FLAGELLAR BIOSYNTHETIC PROTEIN FLIP"/>
    <property type="match status" value="1"/>
</dbReference>
<keyword evidence="11 12" id="KW-1006">Bacterial flagellum protein export</keyword>
<evidence type="ECO:0000256" key="5">
    <source>
        <dbReference type="ARBA" id="ARBA00022692"/>
    </source>
</evidence>
<feature type="transmembrane region" description="Helical" evidence="12">
    <location>
        <begin position="69"/>
        <end position="88"/>
    </location>
</feature>
<sequence length="226" mass="25074">MIAAFLEIPSLDIFNDSGENLSSTIQLVLVLTVLSLAPAILILMTSFTRIVIVLSFVRSALATQTVPPNQVIIGLALFLTFFIMAPVFSEVNENALQPLFEGEMTQEEAFEEAAVPMKEFMAQHTREKDLALFMGYAGEERPESLEDVPLSTLVPAFVISELKTAFQIGFMIFVPFLVIDMVVASVLMSMGMMMLPPVMIALPFKILLFVMVDGWHLVVRSLLFSF</sequence>
<comment type="similarity">
    <text evidence="1 12">Belongs to the FliP/MopC/SpaP family.</text>
</comment>
<comment type="caution">
    <text evidence="13">The sequence shown here is derived from an EMBL/GenBank/DDBJ whole genome shotgun (WGS) entry which is preliminary data.</text>
</comment>
<evidence type="ECO:0000256" key="9">
    <source>
        <dbReference type="ARBA" id="ARBA00023136"/>
    </source>
</evidence>
<evidence type="ECO:0000256" key="8">
    <source>
        <dbReference type="ARBA" id="ARBA00022989"/>
    </source>
</evidence>
<dbReference type="NCBIfam" id="NF009438">
    <property type="entry name" value="PRK12797.1"/>
    <property type="match status" value="1"/>
</dbReference>
<comment type="subcellular location">
    <subcellularLocation>
        <location evidence="12">Cell membrane</location>
        <topology evidence="12">Multi-pass membrane protein</topology>
    </subcellularLocation>
    <subcellularLocation>
        <location evidence="12">Bacterial flagellum basal body</location>
    </subcellularLocation>
</comment>
<keyword evidence="8 12" id="KW-1133">Transmembrane helix</keyword>
<evidence type="ECO:0000313" key="14">
    <source>
        <dbReference type="Proteomes" id="UP000243650"/>
    </source>
</evidence>
<keyword evidence="6 12" id="KW-1005">Bacterial flagellum biogenesis</keyword>
<evidence type="ECO:0000313" key="13">
    <source>
        <dbReference type="EMBL" id="PRO65217.1"/>
    </source>
</evidence>
<dbReference type="PANTHER" id="PTHR30587:SF0">
    <property type="entry name" value="FLAGELLAR BIOSYNTHETIC PROTEIN FLIP"/>
    <property type="match status" value="1"/>
</dbReference>
<dbReference type="GO" id="GO:0009306">
    <property type="term" value="P:protein secretion"/>
    <property type="evidence" value="ECO:0007669"/>
    <property type="project" value="UniProtKB-UniRule"/>
</dbReference>
<dbReference type="PRINTS" id="PR00951">
    <property type="entry name" value="FLGBIOSNFLIP"/>
</dbReference>
<dbReference type="AlphaFoldDB" id="A0A2P6MG24"/>
<feature type="transmembrane region" description="Helical" evidence="12">
    <location>
        <begin position="165"/>
        <end position="187"/>
    </location>
</feature>
<evidence type="ECO:0000256" key="12">
    <source>
        <dbReference type="RuleBase" id="RU362069"/>
    </source>
</evidence>
<proteinExistence type="inferred from homology"/>
<keyword evidence="13" id="KW-0966">Cell projection</keyword>
<dbReference type="InterPro" id="IPR005838">
    <property type="entry name" value="T3SS_IM_P"/>
</dbReference>
<evidence type="ECO:0000256" key="6">
    <source>
        <dbReference type="ARBA" id="ARBA00022795"/>
    </source>
</evidence>
<keyword evidence="7 12" id="KW-0653">Protein transport</keyword>
<keyword evidence="13" id="KW-0282">Flagellum</keyword>
<gene>
    <name evidence="12 13" type="primary">fliP</name>
    <name evidence="13" type="ORF">C6I21_10455</name>
</gene>
<protein>
    <recommendedName>
        <fullName evidence="2 12">Flagellar biosynthetic protein FliP</fullName>
    </recommendedName>
</protein>
<evidence type="ECO:0000256" key="2">
    <source>
        <dbReference type="ARBA" id="ARBA00021714"/>
    </source>
</evidence>
<keyword evidence="5 12" id="KW-0812">Transmembrane</keyword>
<dbReference type="PROSITE" id="PS01060">
    <property type="entry name" value="FLIP_1"/>
    <property type="match status" value="1"/>
</dbReference>
<name>A0A2P6MG24_ALKUR</name>
<accession>A0A2P6MG24</accession>
<dbReference type="Proteomes" id="UP000243650">
    <property type="component" value="Unassembled WGS sequence"/>
</dbReference>
<evidence type="ECO:0000256" key="11">
    <source>
        <dbReference type="ARBA" id="ARBA00023225"/>
    </source>
</evidence>
<dbReference type="GO" id="GO:0005886">
    <property type="term" value="C:plasma membrane"/>
    <property type="evidence" value="ECO:0007669"/>
    <property type="project" value="UniProtKB-SubCell"/>
</dbReference>
<keyword evidence="4 12" id="KW-1003">Cell membrane</keyword>
<dbReference type="GO" id="GO:0044781">
    <property type="term" value="P:bacterial-type flagellum organization"/>
    <property type="evidence" value="ECO:0007669"/>
    <property type="project" value="UniProtKB-UniRule"/>
</dbReference>
<keyword evidence="3 12" id="KW-0813">Transport</keyword>
<comment type="function">
    <text evidence="12">Plays a role in the flagellum-specific transport system.</text>
</comment>
<keyword evidence="14" id="KW-1185">Reference proteome</keyword>
<evidence type="ECO:0000256" key="10">
    <source>
        <dbReference type="ARBA" id="ARBA00023143"/>
    </source>
</evidence>
<keyword evidence="13" id="KW-0969">Cilium</keyword>
<organism evidence="13 14">
    <name type="scientific">Alkalicoccus urumqiensis</name>
    <name type="common">Bacillus urumqiensis</name>
    <dbReference type="NCBI Taxonomy" id="1548213"/>
    <lineage>
        <taxon>Bacteria</taxon>
        <taxon>Bacillati</taxon>
        <taxon>Bacillota</taxon>
        <taxon>Bacilli</taxon>
        <taxon>Bacillales</taxon>
        <taxon>Bacillaceae</taxon>
        <taxon>Alkalicoccus</taxon>
    </lineage>
</organism>
<keyword evidence="10" id="KW-0975">Bacterial flagellum</keyword>
<feature type="transmembrane region" description="Helical" evidence="12">
    <location>
        <begin position="24"/>
        <end position="57"/>
    </location>
</feature>
<dbReference type="Pfam" id="PF00813">
    <property type="entry name" value="FliP"/>
    <property type="match status" value="1"/>
</dbReference>
<keyword evidence="9 12" id="KW-0472">Membrane</keyword>
<dbReference type="OrthoDB" id="9805111at2"/>
<dbReference type="PRINTS" id="PR01302">
    <property type="entry name" value="TYPE3IMPPROT"/>
</dbReference>
<dbReference type="InterPro" id="IPR005837">
    <property type="entry name" value="FliP"/>
</dbReference>
<reference evidence="13 14" key="1">
    <citation type="submission" date="2018-03" db="EMBL/GenBank/DDBJ databases">
        <title>Bacillus urumqiensis sp. nov., a moderately haloalkaliphilic bacterium isolated from a salt lake.</title>
        <authorList>
            <person name="Zhao B."/>
            <person name="Liao Z."/>
        </authorList>
    </citation>
    <scope>NUCLEOTIDE SEQUENCE [LARGE SCALE GENOMIC DNA]</scope>
    <source>
        <strain evidence="13 14">BZ-SZ-XJ18</strain>
    </source>
</reference>
<feature type="transmembrane region" description="Helical" evidence="12">
    <location>
        <begin position="199"/>
        <end position="218"/>
    </location>
</feature>
<evidence type="ECO:0000256" key="3">
    <source>
        <dbReference type="ARBA" id="ARBA00022448"/>
    </source>
</evidence>
<evidence type="ECO:0000256" key="4">
    <source>
        <dbReference type="ARBA" id="ARBA00022475"/>
    </source>
</evidence>